<keyword evidence="4" id="KW-1185">Reference proteome</keyword>
<feature type="compositionally biased region" description="Basic and acidic residues" evidence="1">
    <location>
        <begin position="74"/>
        <end position="110"/>
    </location>
</feature>
<feature type="signal peptide" evidence="2">
    <location>
        <begin position="1"/>
        <end position="36"/>
    </location>
</feature>
<evidence type="ECO:0000313" key="3">
    <source>
        <dbReference type="EMBL" id="MCW4471100.1"/>
    </source>
</evidence>
<comment type="caution">
    <text evidence="3">The sequence shown here is derived from an EMBL/GenBank/DDBJ whole genome shotgun (WGS) entry which is preliminary data.</text>
</comment>
<sequence length="251" mass="28316">MKIRIHWLKSRKSKLLPWGSLAVALVALGGAGPAQADWKVKDETLIKDSKDQWKTENEQRDSLRRIGAYQSAGEKLEEPKDDEVLPKDRPSETVDLDVSKRCKEPDKKEGVAGQQYNLCQEIVKTERAQYTYSMKVYENTKKRYEAFDRIQKEREKIGENDAGKLADNTNKLLALLTLMEIDKQQHDTYMAAYSARLHYLNKSVEELTRQTIGGDPGAKKSFGADLAGRAAGLATLALALDALKTENRYNP</sequence>
<organism evidence="3 4">
    <name type="scientific">Xanthomonas chitinilytica</name>
    <dbReference type="NCBI Taxonomy" id="2989819"/>
    <lineage>
        <taxon>Bacteria</taxon>
        <taxon>Pseudomonadati</taxon>
        <taxon>Pseudomonadota</taxon>
        <taxon>Gammaproteobacteria</taxon>
        <taxon>Lysobacterales</taxon>
        <taxon>Lysobacteraceae</taxon>
        <taxon>Xanthomonas</taxon>
    </lineage>
</organism>
<keyword evidence="2" id="KW-0732">Signal</keyword>
<accession>A0ABT3JRN7</accession>
<evidence type="ECO:0000313" key="4">
    <source>
        <dbReference type="Proteomes" id="UP001209922"/>
    </source>
</evidence>
<feature type="region of interest" description="Disordered" evidence="1">
    <location>
        <begin position="69"/>
        <end position="110"/>
    </location>
</feature>
<evidence type="ECO:0000256" key="1">
    <source>
        <dbReference type="SAM" id="MobiDB-lite"/>
    </source>
</evidence>
<reference evidence="3 4" key="1">
    <citation type="submission" date="2022-10" db="EMBL/GenBank/DDBJ databases">
        <title>Xanthomonas sp. H13-6.</title>
        <authorList>
            <person name="Liu X."/>
            <person name="Deng Z."/>
            <person name="Jiang Y."/>
            <person name="Yu T."/>
            <person name="Ai J."/>
        </authorList>
    </citation>
    <scope>NUCLEOTIDE SEQUENCE [LARGE SCALE GENOMIC DNA]</scope>
    <source>
        <strain evidence="3 4">H13-6</strain>
    </source>
</reference>
<gene>
    <name evidence="3" type="ORF">OK345_01065</name>
</gene>
<name>A0ABT3JRN7_9XANT</name>
<protein>
    <recommendedName>
        <fullName evidence="5">DUF5045 domain-containing protein</fullName>
    </recommendedName>
</protein>
<dbReference type="RefSeq" id="WP_265126048.1">
    <property type="nucleotide sequence ID" value="NZ_JAPCHY010000001.1"/>
</dbReference>
<evidence type="ECO:0008006" key="5">
    <source>
        <dbReference type="Google" id="ProtNLM"/>
    </source>
</evidence>
<dbReference type="Proteomes" id="UP001209922">
    <property type="component" value="Unassembled WGS sequence"/>
</dbReference>
<dbReference type="EMBL" id="JAPCHY010000001">
    <property type="protein sequence ID" value="MCW4471100.1"/>
    <property type="molecule type" value="Genomic_DNA"/>
</dbReference>
<proteinExistence type="predicted"/>
<evidence type="ECO:0000256" key="2">
    <source>
        <dbReference type="SAM" id="SignalP"/>
    </source>
</evidence>
<feature type="chain" id="PRO_5046625416" description="DUF5045 domain-containing protein" evidence="2">
    <location>
        <begin position="37"/>
        <end position="251"/>
    </location>
</feature>